<evidence type="ECO:0000313" key="1">
    <source>
        <dbReference type="EMBL" id="PNQ73341.1"/>
    </source>
</evidence>
<keyword evidence="2" id="KW-1185">Reference proteome</keyword>
<comment type="caution">
    <text evidence="1">The sequence shown here is derived from an EMBL/GenBank/DDBJ whole genome shotgun (WGS) entry which is preliminary data.</text>
</comment>
<evidence type="ECO:0000313" key="2">
    <source>
        <dbReference type="Proteomes" id="UP000236641"/>
    </source>
</evidence>
<accession>A0A2K1DZ97</accession>
<proteinExistence type="predicted"/>
<sequence>MKSTKIFAPWAAINLTSNHYSKPTAYFLSIRFAICTTDNAYISYFSNLLKTLLTNQKPYEP</sequence>
<dbReference type="Proteomes" id="UP000236641">
    <property type="component" value="Unassembled WGS sequence"/>
</dbReference>
<dbReference type="AlphaFoldDB" id="A0A2K1DZ97"/>
<gene>
    <name evidence="1" type="ORF">C1T31_07430</name>
</gene>
<dbReference type="EMBL" id="POWF01000003">
    <property type="protein sequence ID" value="PNQ73341.1"/>
    <property type="molecule type" value="Genomic_DNA"/>
</dbReference>
<reference evidence="1 2" key="1">
    <citation type="submission" date="2018-01" db="EMBL/GenBank/DDBJ databases">
        <title>The draft genome of Hanstruepera neustonica JCM19743.</title>
        <authorList>
            <person name="He R.-H."/>
            <person name="Du Z.-J."/>
        </authorList>
    </citation>
    <scope>NUCLEOTIDE SEQUENCE [LARGE SCALE GENOMIC DNA]</scope>
    <source>
        <strain evidence="1 2">JCM19743</strain>
    </source>
</reference>
<protein>
    <submittedName>
        <fullName evidence="1">Uncharacterized protein</fullName>
    </submittedName>
</protein>
<organism evidence="1 2">
    <name type="scientific">Hanstruepera neustonica</name>
    <dbReference type="NCBI Taxonomy" id="1445657"/>
    <lineage>
        <taxon>Bacteria</taxon>
        <taxon>Pseudomonadati</taxon>
        <taxon>Bacteroidota</taxon>
        <taxon>Flavobacteriia</taxon>
        <taxon>Flavobacteriales</taxon>
        <taxon>Flavobacteriaceae</taxon>
        <taxon>Hanstruepera</taxon>
    </lineage>
</organism>
<name>A0A2K1DZ97_9FLAO</name>